<dbReference type="InterPro" id="IPR013324">
    <property type="entry name" value="RNA_pol_sigma_r3/r4-like"/>
</dbReference>
<accession>A0A3G3K5I2</accession>
<dbReference type="InterPro" id="IPR014284">
    <property type="entry name" value="RNA_pol_sigma-70_dom"/>
</dbReference>
<dbReference type="SUPFAM" id="SSF54427">
    <property type="entry name" value="NTF2-like"/>
    <property type="match status" value="1"/>
</dbReference>
<protein>
    <submittedName>
        <fullName evidence="4">Sigma-70 family RNA polymerase sigma factor</fullName>
    </submittedName>
</protein>
<dbReference type="SUPFAM" id="SSF88946">
    <property type="entry name" value="Sigma2 domain of RNA polymerase sigma factors"/>
    <property type="match status" value="1"/>
</dbReference>
<dbReference type="Gene3D" id="3.10.450.50">
    <property type="match status" value="1"/>
</dbReference>
<evidence type="ECO:0000259" key="3">
    <source>
        <dbReference type="Pfam" id="PF08281"/>
    </source>
</evidence>
<dbReference type="InterPro" id="IPR036388">
    <property type="entry name" value="WH-like_DNA-bd_sf"/>
</dbReference>
<gene>
    <name evidence="4" type="ORF">EAV92_18670</name>
</gene>
<dbReference type="KEGG" id="coh:EAV92_18670"/>
<dbReference type="GO" id="GO:0006352">
    <property type="term" value="P:DNA-templated transcription initiation"/>
    <property type="evidence" value="ECO:0007669"/>
    <property type="project" value="InterPro"/>
</dbReference>
<name>A0A3G3K5I2_9BACL</name>
<dbReference type="GO" id="GO:0016987">
    <property type="term" value="F:sigma factor activity"/>
    <property type="evidence" value="ECO:0007669"/>
    <property type="project" value="InterPro"/>
</dbReference>
<dbReference type="InterPro" id="IPR032710">
    <property type="entry name" value="NTF2-like_dom_sf"/>
</dbReference>
<evidence type="ECO:0000313" key="4">
    <source>
        <dbReference type="EMBL" id="AYQ75728.1"/>
    </source>
</evidence>
<evidence type="ECO:0000256" key="1">
    <source>
        <dbReference type="ARBA" id="ARBA00011344"/>
    </source>
</evidence>
<comment type="subunit">
    <text evidence="1">Interacts transiently with the RNA polymerase catalytic core formed by RpoA, RpoB, RpoC and RpoZ (2 alpha, 1 beta, 1 beta' and 1 omega subunit) to form the RNA polymerase holoenzyme that can initiate transcription.</text>
</comment>
<evidence type="ECO:0000313" key="5">
    <source>
        <dbReference type="Proteomes" id="UP000269097"/>
    </source>
</evidence>
<proteinExistence type="predicted"/>
<dbReference type="Pfam" id="PF04542">
    <property type="entry name" value="Sigma70_r2"/>
    <property type="match status" value="1"/>
</dbReference>
<dbReference type="GO" id="GO:0003677">
    <property type="term" value="F:DNA binding"/>
    <property type="evidence" value="ECO:0007669"/>
    <property type="project" value="InterPro"/>
</dbReference>
<dbReference type="Gene3D" id="1.10.1740.10">
    <property type="match status" value="1"/>
</dbReference>
<dbReference type="InterPro" id="IPR013325">
    <property type="entry name" value="RNA_pol_sigma_r2"/>
</dbReference>
<dbReference type="Gene3D" id="1.10.10.10">
    <property type="entry name" value="Winged helix-like DNA-binding domain superfamily/Winged helix DNA-binding domain"/>
    <property type="match status" value="1"/>
</dbReference>
<dbReference type="InterPro" id="IPR013249">
    <property type="entry name" value="RNA_pol_sigma70_r4_t2"/>
</dbReference>
<feature type="domain" description="RNA polymerase sigma-70 region 2" evidence="2">
    <location>
        <begin position="11"/>
        <end position="74"/>
    </location>
</feature>
<keyword evidence="5" id="KW-1185">Reference proteome</keyword>
<dbReference type="InterPro" id="IPR052704">
    <property type="entry name" value="ECF_Sigma-70_Domain"/>
</dbReference>
<dbReference type="EMBL" id="CP033433">
    <property type="protein sequence ID" value="AYQ75728.1"/>
    <property type="molecule type" value="Genomic_DNA"/>
</dbReference>
<sequence>MNDEHGVTEQFEAHRSHLRSVAYRMLGSWNEADDAVQESWIRLNRSDANGIENVGGWLTTVVSRVCLDMLRSRKARREESMEAQVIGQSLEEQAGGDPENEAIMADSIGVALLVVLGALNPEERIAFVLHDIFALPYAEIAPIVGRSEIAARQLASRARRRIQGAKPAASTDLNVQRRLVDSFLAAARKGDFDALLTVLDPSVVLRSDFKNVPNEVSGPRAVAEQLMGGGAKAAHAVIVNGDVGVVVSPGGQLLLVLALTYANGLIAGVEVISDTSRLKDLNLIELSE</sequence>
<dbReference type="PANTHER" id="PTHR30173:SF43">
    <property type="entry name" value="ECF RNA POLYMERASE SIGMA FACTOR SIGI-RELATED"/>
    <property type="match status" value="1"/>
</dbReference>
<dbReference type="Pfam" id="PF08281">
    <property type="entry name" value="Sigma70_r4_2"/>
    <property type="match status" value="1"/>
</dbReference>
<dbReference type="Proteomes" id="UP000269097">
    <property type="component" value="Chromosome"/>
</dbReference>
<evidence type="ECO:0000259" key="2">
    <source>
        <dbReference type="Pfam" id="PF04542"/>
    </source>
</evidence>
<feature type="domain" description="RNA polymerase sigma factor 70 region 4 type 2" evidence="3">
    <location>
        <begin position="111"/>
        <end position="162"/>
    </location>
</feature>
<reference evidence="4 5" key="1">
    <citation type="submission" date="2018-10" db="EMBL/GenBank/DDBJ databases">
        <title>Genome Sequence of Cohnella sp.</title>
        <authorList>
            <person name="Srinivasan S."/>
            <person name="Kim M.K."/>
        </authorList>
    </citation>
    <scope>NUCLEOTIDE SEQUENCE [LARGE SCALE GENOMIC DNA]</scope>
    <source>
        <strain evidence="4 5">18JY8-7</strain>
    </source>
</reference>
<dbReference type="RefSeq" id="WP_123043808.1">
    <property type="nucleotide sequence ID" value="NZ_CP033433.1"/>
</dbReference>
<dbReference type="SUPFAM" id="SSF88659">
    <property type="entry name" value="Sigma3 and sigma4 domains of RNA polymerase sigma factors"/>
    <property type="match status" value="1"/>
</dbReference>
<organism evidence="4 5">
    <name type="scientific">Cohnella candidum</name>
    <dbReference type="NCBI Taxonomy" id="2674991"/>
    <lineage>
        <taxon>Bacteria</taxon>
        <taxon>Bacillati</taxon>
        <taxon>Bacillota</taxon>
        <taxon>Bacilli</taxon>
        <taxon>Bacillales</taxon>
        <taxon>Paenibacillaceae</taxon>
        <taxon>Cohnella</taxon>
    </lineage>
</organism>
<dbReference type="InterPro" id="IPR007627">
    <property type="entry name" value="RNA_pol_sigma70_r2"/>
</dbReference>
<dbReference type="AlphaFoldDB" id="A0A3G3K5I2"/>
<dbReference type="PANTHER" id="PTHR30173">
    <property type="entry name" value="SIGMA 19 FACTOR"/>
    <property type="match status" value="1"/>
</dbReference>
<dbReference type="NCBIfam" id="TIGR02937">
    <property type="entry name" value="sigma70-ECF"/>
    <property type="match status" value="1"/>
</dbReference>